<dbReference type="Proteomes" id="UP000663879">
    <property type="component" value="Unassembled WGS sequence"/>
</dbReference>
<protein>
    <submittedName>
        <fullName evidence="2">Uncharacterized protein</fullName>
    </submittedName>
</protein>
<feature type="region of interest" description="Disordered" evidence="1">
    <location>
        <begin position="223"/>
        <end position="259"/>
    </location>
</feature>
<name>A0A813VN22_9BILA</name>
<dbReference type="Gene3D" id="3.30.40.10">
    <property type="entry name" value="Zinc/RING finger domain, C3HC4 (zinc finger)"/>
    <property type="match status" value="1"/>
</dbReference>
<dbReference type="AlphaFoldDB" id="A0A813VN22"/>
<dbReference type="InterPro" id="IPR013083">
    <property type="entry name" value="Znf_RING/FYVE/PHD"/>
</dbReference>
<sequence>MTSTCSICEKNQDEYDLITLPCGYWICTDHISQDIEYFKCKLCNHLVNLSDLNKINRNLIVFKRHEHAKLKKNLELNLEKFKSLKSSSDLQVDKKYEEIKNAIDERRDELKAQFISKVNSYSQRLKKKARKLIKSQYNDILNSLQLEKFDGLLIENECKSILYDDLIKSYEGKISNLKQRSPLVESKLNQVNDFLDSVFLVTNKVNFKADKLVGHLSIDCKNKEEGEEGDYDSSSCSSEPNAKKSKISKEPFEIPLFEE</sequence>
<keyword evidence="3" id="KW-1185">Reference proteome</keyword>
<reference evidence="2" key="1">
    <citation type="submission" date="2021-02" db="EMBL/GenBank/DDBJ databases">
        <authorList>
            <person name="Nowell W R."/>
        </authorList>
    </citation>
    <scope>NUCLEOTIDE SEQUENCE</scope>
    <source>
        <strain evidence="2">Ploen Becks lab</strain>
    </source>
</reference>
<organism evidence="2 3">
    <name type="scientific">Brachionus calyciflorus</name>
    <dbReference type="NCBI Taxonomy" id="104777"/>
    <lineage>
        <taxon>Eukaryota</taxon>
        <taxon>Metazoa</taxon>
        <taxon>Spiralia</taxon>
        <taxon>Gnathifera</taxon>
        <taxon>Rotifera</taxon>
        <taxon>Eurotatoria</taxon>
        <taxon>Monogononta</taxon>
        <taxon>Pseudotrocha</taxon>
        <taxon>Ploima</taxon>
        <taxon>Brachionidae</taxon>
        <taxon>Brachionus</taxon>
    </lineage>
</organism>
<proteinExistence type="predicted"/>
<dbReference type="EMBL" id="CAJNOC010001217">
    <property type="protein sequence ID" value="CAF0845672.1"/>
    <property type="molecule type" value="Genomic_DNA"/>
</dbReference>
<accession>A0A813VN22</accession>
<evidence type="ECO:0000256" key="1">
    <source>
        <dbReference type="SAM" id="MobiDB-lite"/>
    </source>
</evidence>
<gene>
    <name evidence="2" type="ORF">OXX778_LOCUS8686</name>
</gene>
<evidence type="ECO:0000313" key="3">
    <source>
        <dbReference type="Proteomes" id="UP000663879"/>
    </source>
</evidence>
<comment type="caution">
    <text evidence="2">The sequence shown here is derived from an EMBL/GenBank/DDBJ whole genome shotgun (WGS) entry which is preliminary data.</text>
</comment>
<evidence type="ECO:0000313" key="2">
    <source>
        <dbReference type="EMBL" id="CAF0845672.1"/>
    </source>
</evidence>